<dbReference type="InterPro" id="IPR036390">
    <property type="entry name" value="WH_DNA-bd_sf"/>
</dbReference>
<proteinExistence type="predicted"/>
<dbReference type="Pfam" id="PF01638">
    <property type="entry name" value="HxlR"/>
    <property type="match status" value="1"/>
</dbReference>
<evidence type="ECO:0000313" key="5">
    <source>
        <dbReference type="EMBL" id="MDT0329872.1"/>
    </source>
</evidence>
<evidence type="ECO:0000256" key="3">
    <source>
        <dbReference type="ARBA" id="ARBA00023163"/>
    </source>
</evidence>
<dbReference type="InterPro" id="IPR036388">
    <property type="entry name" value="WH-like_DNA-bd_sf"/>
</dbReference>
<evidence type="ECO:0000313" key="6">
    <source>
        <dbReference type="Proteomes" id="UP001183390"/>
    </source>
</evidence>
<dbReference type="Gene3D" id="1.10.10.10">
    <property type="entry name" value="Winged helix-like DNA-binding domain superfamily/Winged helix DNA-binding domain"/>
    <property type="match status" value="1"/>
</dbReference>
<evidence type="ECO:0000256" key="1">
    <source>
        <dbReference type="ARBA" id="ARBA00023015"/>
    </source>
</evidence>
<dbReference type="InterPro" id="IPR002577">
    <property type="entry name" value="HTH_HxlR"/>
</dbReference>
<dbReference type="SUPFAM" id="SSF46785">
    <property type="entry name" value="Winged helix' DNA-binding domain"/>
    <property type="match status" value="1"/>
</dbReference>
<keyword evidence="3" id="KW-0804">Transcription</keyword>
<dbReference type="PANTHER" id="PTHR33204">
    <property type="entry name" value="TRANSCRIPTIONAL REGULATOR, MARR FAMILY"/>
    <property type="match status" value="1"/>
</dbReference>
<dbReference type="RefSeq" id="WP_311512476.1">
    <property type="nucleotide sequence ID" value="NZ_JAVREP010000009.1"/>
</dbReference>
<organism evidence="5 6">
    <name type="scientific">Nocardiopsis lambiniae</name>
    <dbReference type="NCBI Taxonomy" id="3075539"/>
    <lineage>
        <taxon>Bacteria</taxon>
        <taxon>Bacillati</taxon>
        <taxon>Actinomycetota</taxon>
        <taxon>Actinomycetes</taxon>
        <taxon>Streptosporangiales</taxon>
        <taxon>Nocardiopsidaceae</taxon>
        <taxon>Nocardiopsis</taxon>
    </lineage>
</organism>
<comment type="caution">
    <text evidence="5">The sequence shown here is derived from an EMBL/GenBank/DDBJ whole genome shotgun (WGS) entry which is preliminary data.</text>
</comment>
<keyword evidence="6" id="KW-1185">Reference proteome</keyword>
<dbReference type="PROSITE" id="PS51118">
    <property type="entry name" value="HTH_HXLR"/>
    <property type="match status" value="1"/>
</dbReference>
<keyword evidence="2" id="KW-0238">DNA-binding</keyword>
<feature type="domain" description="HTH hxlR-type" evidence="4">
    <location>
        <begin position="16"/>
        <end position="114"/>
    </location>
</feature>
<gene>
    <name evidence="5" type="ORF">RM479_15780</name>
</gene>
<evidence type="ECO:0000259" key="4">
    <source>
        <dbReference type="PROSITE" id="PS51118"/>
    </source>
</evidence>
<accession>A0ABU2MB76</accession>
<reference evidence="6" key="1">
    <citation type="submission" date="2023-07" db="EMBL/GenBank/DDBJ databases">
        <title>30 novel species of actinomycetes from the DSMZ collection.</title>
        <authorList>
            <person name="Nouioui I."/>
        </authorList>
    </citation>
    <scope>NUCLEOTIDE SEQUENCE [LARGE SCALE GENOMIC DNA]</scope>
    <source>
        <strain evidence="6">DSM 44743</strain>
    </source>
</reference>
<dbReference type="PANTHER" id="PTHR33204:SF18">
    <property type="entry name" value="TRANSCRIPTIONAL REGULATORY PROTEIN"/>
    <property type="match status" value="1"/>
</dbReference>
<evidence type="ECO:0000256" key="2">
    <source>
        <dbReference type="ARBA" id="ARBA00023125"/>
    </source>
</evidence>
<keyword evidence="1" id="KW-0805">Transcription regulation</keyword>
<dbReference type="EMBL" id="JAVREP010000009">
    <property type="protein sequence ID" value="MDT0329872.1"/>
    <property type="molecule type" value="Genomic_DNA"/>
</dbReference>
<name>A0ABU2MB76_9ACTN</name>
<protein>
    <submittedName>
        <fullName evidence="5">Helix-turn-helix domain-containing protein</fullName>
    </submittedName>
</protein>
<dbReference type="Proteomes" id="UP001183390">
    <property type="component" value="Unassembled WGS sequence"/>
</dbReference>
<sequence>MVDGEHEDWSSGEEWRSLHGLLTLMSKKWAVAVLLTLRPGPMRFGRLQREIGCGHVKTMAMTLRSLENAGLIDRRVVDTRPPGVRYEITSLGRSLIDSLDPVRKWSVDNDFDPLQLTR</sequence>